<sequence>MRTLSSFTFISLNGYFKGENEDTSWHRHGDEEGKYSEESLQSQNVLLFGRTTYEMMRHFWPSAMAAQLFPKVAEGMNKTEKIVFSNTLKTADWNNTTLMRGNIVEQMKQLKETPGNDLTILGSGSIVTQFTEAGLIDHYQIMIDPVALGRGETLFSGIQHKLDLKLTSSKIFESSGVILLSYERIKS</sequence>
<evidence type="ECO:0000259" key="1">
    <source>
        <dbReference type="Pfam" id="PF01872"/>
    </source>
</evidence>
<name>A0A6C0GQR6_9BACT</name>
<dbReference type="EMBL" id="CP048222">
    <property type="protein sequence ID" value="QHT69953.1"/>
    <property type="molecule type" value="Genomic_DNA"/>
</dbReference>
<accession>A0A6C0GQR6</accession>
<dbReference type="AlphaFoldDB" id="A0A6C0GQR6"/>
<dbReference type="PANTHER" id="PTHR38011">
    <property type="entry name" value="DIHYDROFOLATE REDUCTASE FAMILY PROTEIN (AFU_ORTHOLOGUE AFUA_8G06820)"/>
    <property type="match status" value="1"/>
</dbReference>
<dbReference type="InterPro" id="IPR024072">
    <property type="entry name" value="DHFR-like_dom_sf"/>
</dbReference>
<dbReference type="GO" id="GO:0009231">
    <property type="term" value="P:riboflavin biosynthetic process"/>
    <property type="evidence" value="ECO:0007669"/>
    <property type="project" value="InterPro"/>
</dbReference>
<feature type="domain" description="Bacterial bifunctional deaminase-reductase C-terminal" evidence="1">
    <location>
        <begin position="3"/>
        <end position="171"/>
    </location>
</feature>
<dbReference type="Proteomes" id="UP000480178">
    <property type="component" value="Chromosome"/>
</dbReference>
<dbReference type="InterPro" id="IPR002734">
    <property type="entry name" value="RibDG_C"/>
</dbReference>
<dbReference type="RefSeq" id="WP_162445936.1">
    <property type="nucleotide sequence ID" value="NZ_CP048222.1"/>
</dbReference>
<protein>
    <submittedName>
        <fullName evidence="2">Dihydrofolate reductase</fullName>
    </submittedName>
</protein>
<organism evidence="2 3">
    <name type="scientific">Rhodocytophaga rosea</name>
    <dbReference type="NCBI Taxonomy" id="2704465"/>
    <lineage>
        <taxon>Bacteria</taxon>
        <taxon>Pseudomonadati</taxon>
        <taxon>Bacteroidota</taxon>
        <taxon>Cytophagia</taxon>
        <taxon>Cytophagales</taxon>
        <taxon>Rhodocytophagaceae</taxon>
        <taxon>Rhodocytophaga</taxon>
    </lineage>
</organism>
<evidence type="ECO:0000313" key="2">
    <source>
        <dbReference type="EMBL" id="QHT69953.1"/>
    </source>
</evidence>
<dbReference type="Gene3D" id="3.40.430.10">
    <property type="entry name" value="Dihydrofolate Reductase, subunit A"/>
    <property type="match status" value="1"/>
</dbReference>
<gene>
    <name evidence="2" type="ORF">GXP67_26555</name>
</gene>
<dbReference type="SUPFAM" id="SSF53597">
    <property type="entry name" value="Dihydrofolate reductase-like"/>
    <property type="match status" value="1"/>
</dbReference>
<evidence type="ECO:0000313" key="3">
    <source>
        <dbReference type="Proteomes" id="UP000480178"/>
    </source>
</evidence>
<dbReference type="KEGG" id="rhoz:GXP67_26555"/>
<dbReference type="PANTHER" id="PTHR38011:SF11">
    <property type="entry name" value="2,5-DIAMINO-6-RIBOSYLAMINO-4(3H)-PYRIMIDINONE 5'-PHOSPHATE REDUCTASE"/>
    <property type="match status" value="1"/>
</dbReference>
<dbReference type="InterPro" id="IPR050765">
    <property type="entry name" value="Riboflavin_Biosynth_HTPR"/>
</dbReference>
<dbReference type="Pfam" id="PF01872">
    <property type="entry name" value="RibD_C"/>
    <property type="match status" value="1"/>
</dbReference>
<keyword evidence="3" id="KW-1185">Reference proteome</keyword>
<reference evidence="2 3" key="1">
    <citation type="submission" date="2020-01" db="EMBL/GenBank/DDBJ databases">
        <authorList>
            <person name="Kim M.K."/>
        </authorList>
    </citation>
    <scope>NUCLEOTIDE SEQUENCE [LARGE SCALE GENOMIC DNA]</scope>
    <source>
        <strain evidence="2 3">172606-1</strain>
    </source>
</reference>
<dbReference type="GO" id="GO:0008703">
    <property type="term" value="F:5-amino-6-(5-phosphoribosylamino)uracil reductase activity"/>
    <property type="evidence" value="ECO:0007669"/>
    <property type="project" value="InterPro"/>
</dbReference>
<proteinExistence type="predicted"/>